<feature type="transmembrane region" description="Helical" evidence="1">
    <location>
        <begin position="35"/>
        <end position="53"/>
    </location>
</feature>
<accession>A0A368KZJ5</accession>
<dbReference type="RefSeq" id="WP_114403341.1">
    <property type="nucleotide sequence ID" value="NZ_QPGB01000005.1"/>
</dbReference>
<dbReference type="EMBL" id="QPGB01000005">
    <property type="protein sequence ID" value="RCS56738.1"/>
    <property type="molecule type" value="Genomic_DNA"/>
</dbReference>
<keyword evidence="3" id="KW-1185">Reference proteome</keyword>
<protein>
    <submittedName>
        <fullName evidence="2">Uncharacterized protein</fullName>
    </submittedName>
</protein>
<proteinExistence type="predicted"/>
<evidence type="ECO:0000256" key="1">
    <source>
        <dbReference type="SAM" id="Phobius"/>
    </source>
</evidence>
<dbReference type="Proteomes" id="UP000252357">
    <property type="component" value="Unassembled WGS sequence"/>
</dbReference>
<comment type="caution">
    <text evidence="2">The sequence shown here is derived from an EMBL/GenBank/DDBJ whole genome shotgun (WGS) entry which is preliminary data.</text>
</comment>
<organism evidence="2 3">
    <name type="scientific">Parvibium lacunae</name>
    <dbReference type="NCBI Taxonomy" id="1888893"/>
    <lineage>
        <taxon>Bacteria</taxon>
        <taxon>Pseudomonadati</taxon>
        <taxon>Pseudomonadota</taxon>
        <taxon>Betaproteobacteria</taxon>
        <taxon>Burkholderiales</taxon>
        <taxon>Alcaligenaceae</taxon>
        <taxon>Parvibium</taxon>
    </lineage>
</organism>
<name>A0A368KZJ5_9BURK</name>
<reference evidence="2 3" key="1">
    <citation type="journal article" date="2018" name="Int. J. Syst. Evol. Microbiol.">
        <title>Parvibium lacunae gen. nov., sp. nov., a new member of the family Alcaligenaceae isolated from a freshwater pond.</title>
        <authorList>
            <person name="Chen W.M."/>
            <person name="Xie P.B."/>
            <person name="Hsu M.Y."/>
            <person name="Sheu S.Y."/>
        </authorList>
    </citation>
    <scope>NUCLEOTIDE SEQUENCE [LARGE SCALE GENOMIC DNA]</scope>
    <source>
        <strain evidence="2 3">KMB9</strain>
    </source>
</reference>
<feature type="transmembrane region" description="Helical" evidence="1">
    <location>
        <begin position="107"/>
        <end position="127"/>
    </location>
</feature>
<keyword evidence="1" id="KW-1133">Transmembrane helix</keyword>
<gene>
    <name evidence="2" type="ORF">DU000_10325</name>
</gene>
<sequence>MHAILNGNISSSIFILGAFSGLMLLSRRDKKRKDLYFLLSLPSAVIAMAHLLGVELNRCFLLCNFLLLLPLPGLSNSWIERMRWFFWVGCLLFFPNKQFFFNSGGDASYLVNGFIVGIILQIVFFLAKALKNVYSRKGCD</sequence>
<keyword evidence="1" id="KW-0472">Membrane</keyword>
<evidence type="ECO:0000313" key="3">
    <source>
        <dbReference type="Proteomes" id="UP000252357"/>
    </source>
</evidence>
<evidence type="ECO:0000313" key="2">
    <source>
        <dbReference type="EMBL" id="RCS56738.1"/>
    </source>
</evidence>
<dbReference type="AlphaFoldDB" id="A0A368KZJ5"/>
<keyword evidence="1" id="KW-0812">Transmembrane</keyword>
<feature type="transmembrane region" description="Helical" evidence="1">
    <location>
        <begin position="6"/>
        <end position="26"/>
    </location>
</feature>